<protein>
    <submittedName>
        <fullName evidence="2">ORF6N domain-containing protein</fullName>
    </submittedName>
</protein>
<accession>A0A1M5G5Z5</accession>
<gene>
    <name evidence="2" type="ORF">SAMN04488522_10463</name>
</gene>
<keyword evidence="3" id="KW-1185">Reference proteome</keyword>
<sequence>MSSSKNVAIADEVLLSKIYLIRNQKVMLDRDLAELYEIKPTRLREQVKRNKARFPENFMFQLTEEEADDMVSQFAIPSKQALGGTFPYVFTEHGVLMLSNVLKSDRAIQMSIRIIEIFVKLRETLLLHKDVALLVEQVEKRMGKQDKKIELLFGYLSQFMEKEDEPRKPIGFKL</sequence>
<dbReference type="EMBL" id="FQUQ01000004">
    <property type="protein sequence ID" value="SHF98881.1"/>
    <property type="molecule type" value="Genomic_DNA"/>
</dbReference>
<evidence type="ECO:0000313" key="2">
    <source>
        <dbReference type="EMBL" id="SHF98881.1"/>
    </source>
</evidence>
<feature type="domain" description="KilA-N DNA-binding" evidence="1">
    <location>
        <begin position="16"/>
        <end position="101"/>
    </location>
</feature>
<dbReference type="OrthoDB" id="9816206at2"/>
<dbReference type="STRING" id="288992.SAMN04488522_10463"/>
<dbReference type="Proteomes" id="UP000184287">
    <property type="component" value="Unassembled WGS sequence"/>
</dbReference>
<dbReference type="AlphaFoldDB" id="A0A1M5G5Z5"/>
<dbReference type="RefSeq" id="WP_073232806.1">
    <property type="nucleotide sequence ID" value="NZ_FQUQ01000004.1"/>
</dbReference>
<proteinExistence type="predicted"/>
<evidence type="ECO:0000313" key="3">
    <source>
        <dbReference type="Proteomes" id="UP000184287"/>
    </source>
</evidence>
<dbReference type="Pfam" id="PF10543">
    <property type="entry name" value="ORF6N"/>
    <property type="match status" value="1"/>
</dbReference>
<name>A0A1M5G5Z5_9SPHI</name>
<dbReference type="InterPro" id="IPR018873">
    <property type="entry name" value="KilA-N_DNA-bd_domain"/>
</dbReference>
<reference evidence="3" key="1">
    <citation type="submission" date="2016-11" db="EMBL/GenBank/DDBJ databases">
        <authorList>
            <person name="Varghese N."/>
            <person name="Submissions S."/>
        </authorList>
    </citation>
    <scope>NUCLEOTIDE SEQUENCE [LARGE SCALE GENOMIC DNA]</scope>
    <source>
        <strain evidence="3">DSM 16990</strain>
    </source>
</reference>
<organism evidence="2 3">
    <name type="scientific">Pedobacter caeni</name>
    <dbReference type="NCBI Taxonomy" id="288992"/>
    <lineage>
        <taxon>Bacteria</taxon>
        <taxon>Pseudomonadati</taxon>
        <taxon>Bacteroidota</taxon>
        <taxon>Sphingobacteriia</taxon>
        <taxon>Sphingobacteriales</taxon>
        <taxon>Sphingobacteriaceae</taxon>
        <taxon>Pedobacter</taxon>
    </lineage>
</organism>
<evidence type="ECO:0000259" key="1">
    <source>
        <dbReference type="Pfam" id="PF10543"/>
    </source>
</evidence>